<keyword evidence="2" id="KW-0812">Transmembrane</keyword>
<dbReference type="Gene3D" id="2.40.50.200">
    <property type="entry name" value="Bacterial OB-fold"/>
    <property type="match status" value="1"/>
</dbReference>
<sequence length="192" mass="19342">MSISDNNTTVDQKDGPADKPHAPKPPHKTGNRRMATFGVTALAILAIGAAAGAGAMKLTGPSVELAPMNPVAISAVKEDSLVTVKGTVAEVFGNKFVVQDDSGRALVETGPSGDDGKLVDLNEAVSVQGRFDNGFLHATYIVRQDGSMEALGPAGGPPRHGPAGGPPPHGPAGGPPHDGPRGDMPTPPAPKG</sequence>
<organism evidence="3 4">
    <name type="scientific">Rhizobium soli</name>
    <dbReference type="NCBI Taxonomy" id="424798"/>
    <lineage>
        <taxon>Bacteria</taxon>
        <taxon>Pseudomonadati</taxon>
        <taxon>Pseudomonadota</taxon>
        <taxon>Alphaproteobacteria</taxon>
        <taxon>Hyphomicrobiales</taxon>
        <taxon>Rhizobiaceae</taxon>
        <taxon>Rhizobium/Agrobacterium group</taxon>
        <taxon>Rhizobium</taxon>
    </lineage>
</organism>
<keyword evidence="2" id="KW-0472">Membrane</keyword>
<comment type="caution">
    <text evidence="3">The sequence shown here is derived from an EMBL/GenBank/DDBJ whole genome shotgun (WGS) entry which is preliminary data.</text>
</comment>
<protein>
    <submittedName>
        <fullName evidence="3">Uncharacterized protein YdeI (BOF family)</fullName>
    </submittedName>
</protein>
<dbReference type="AlphaFoldDB" id="A0A7X0JHT4"/>
<evidence type="ECO:0000256" key="1">
    <source>
        <dbReference type="SAM" id="MobiDB-lite"/>
    </source>
</evidence>
<dbReference type="SUPFAM" id="SSF101756">
    <property type="entry name" value="Hypothetical protein YgiW"/>
    <property type="match status" value="1"/>
</dbReference>
<feature type="compositionally biased region" description="Polar residues" evidence="1">
    <location>
        <begin position="1"/>
        <end position="10"/>
    </location>
</feature>
<dbReference type="Proteomes" id="UP000585437">
    <property type="component" value="Unassembled WGS sequence"/>
</dbReference>
<dbReference type="InterPro" id="IPR036700">
    <property type="entry name" value="BOBF_sf"/>
</dbReference>
<feature type="compositionally biased region" description="Basic residues" evidence="1">
    <location>
        <begin position="22"/>
        <end position="31"/>
    </location>
</feature>
<feature type="region of interest" description="Disordered" evidence="1">
    <location>
        <begin position="148"/>
        <end position="192"/>
    </location>
</feature>
<accession>A0A7X0JHT4</accession>
<evidence type="ECO:0000256" key="2">
    <source>
        <dbReference type="SAM" id="Phobius"/>
    </source>
</evidence>
<proteinExistence type="predicted"/>
<feature type="compositionally biased region" description="Basic and acidic residues" evidence="1">
    <location>
        <begin position="11"/>
        <end position="21"/>
    </location>
</feature>
<keyword evidence="4" id="KW-1185">Reference proteome</keyword>
<dbReference type="EMBL" id="JACHBU010000001">
    <property type="protein sequence ID" value="MBB6507414.1"/>
    <property type="molecule type" value="Genomic_DNA"/>
</dbReference>
<evidence type="ECO:0000313" key="4">
    <source>
        <dbReference type="Proteomes" id="UP000585437"/>
    </source>
</evidence>
<gene>
    <name evidence="3" type="ORF">F4695_000733</name>
</gene>
<dbReference type="RefSeq" id="WP_184653861.1">
    <property type="nucleotide sequence ID" value="NZ_JACHBU010000001.1"/>
</dbReference>
<name>A0A7X0JHT4_9HYPH</name>
<feature type="region of interest" description="Disordered" evidence="1">
    <location>
        <begin position="1"/>
        <end position="32"/>
    </location>
</feature>
<feature type="transmembrane region" description="Helical" evidence="2">
    <location>
        <begin position="34"/>
        <end position="56"/>
    </location>
</feature>
<evidence type="ECO:0000313" key="3">
    <source>
        <dbReference type="EMBL" id="MBB6507414.1"/>
    </source>
</evidence>
<feature type="compositionally biased region" description="Pro residues" evidence="1">
    <location>
        <begin position="155"/>
        <end position="174"/>
    </location>
</feature>
<reference evidence="3 4" key="1">
    <citation type="submission" date="2020-08" db="EMBL/GenBank/DDBJ databases">
        <title>The Agave Microbiome: Exploring the role of microbial communities in plant adaptations to desert environments.</title>
        <authorList>
            <person name="Partida-Martinez L.P."/>
        </authorList>
    </citation>
    <scope>NUCLEOTIDE SEQUENCE [LARGE SCALE GENOMIC DNA]</scope>
    <source>
        <strain evidence="3 4">AS3.12</strain>
    </source>
</reference>
<keyword evidence="2" id="KW-1133">Transmembrane helix</keyword>